<accession>A0A8S1LG96</accession>
<evidence type="ECO:0000313" key="2">
    <source>
        <dbReference type="Proteomes" id="UP000692954"/>
    </source>
</evidence>
<dbReference type="EMBL" id="CAJJDN010000021">
    <property type="protein sequence ID" value="CAD8065869.1"/>
    <property type="molecule type" value="Genomic_DNA"/>
</dbReference>
<keyword evidence="2" id="KW-1185">Reference proteome</keyword>
<reference evidence="1" key="1">
    <citation type="submission" date="2021-01" db="EMBL/GenBank/DDBJ databases">
        <authorList>
            <consortium name="Genoscope - CEA"/>
            <person name="William W."/>
        </authorList>
    </citation>
    <scope>NUCLEOTIDE SEQUENCE</scope>
</reference>
<dbReference type="AlphaFoldDB" id="A0A8S1LG96"/>
<proteinExistence type="predicted"/>
<dbReference type="Proteomes" id="UP000692954">
    <property type="component" value="Unassembled WGS sequence"/>
</dbReference>
<organism evidence="1 2">
    <name type="scientific">Paramecium sonneborni</name>
    <dbReference type="NCBI Taxonomy" id="65129"/>
    <lineage>
        <taxon>Eukaryota</taxon>
        <taxon>Sar</taxon>
        <taxon>Alveolata</taxon>
        <taxon>Ciliophora</taxon>
        <taxon>Intramacronucleata</taxon>
        <taxon>Oligohymenophorea</taxon>
        <taxon>Peniculida</taxon>
        <taxon>Parameciidae</taxon>
        <taxon>Paramecium</taxon>
    </lineage>
</organism>
<protein>
    <submittedName>
        <fullName evidence="1">Uncharacterized protein</fullName>
    </submittedName>
</protein>
<sequence length="114" mass="13118">MMVIQQIPTFQKGTTTQLLIKMRNQRAKVNQKKMNDPNHDDKFLQQIMQCFATCDNFLISNLQDLKSKLLKDQHTNIKAACKFQSLICLQCQNLRLLADFLISILSKGFKLAAT</sequence>
<name>A0A8S1LG96_9CILI</name>
<gene>
    <name evidence="1" type="ORF">PSON_ATCC_30995.1.T0210012</name>
</gene>
<evidence type="ECO:0000313" key="1">
    <source>
        <dbReference type="EMBL" id="CAD8065869.1"/>
    </source>
</evidence>
<comment type="caution">
    <text evidence="1">The sequence shown here is derived from an EMBL/GenBank/DDBJ whole genome shotgun (WGS) entry which is preliminary data.</text>
</comment>